<evidence type="ECO:0000259" key="1">
    <source>
        <dbReference type="PROSITE" id="PS51043"/>
    </source>
</evidence>
<dbReference type="PROSITE" id="PS51043">
    <property type="entry name" value="DDHD"/>
    <property type="match status" value="1"/>
</dbReference>
<dbReference type="Proteomes" id="UP000092321">
    <property type="component" value="Unassembled WGS sequence"/>
</dbReference>
<proteinExistence type="predicted"/>
<dbReference type="SMART" id="SM01127">
    <property type="entry name" value="DDHD"/>
    <property type="match status" value="1"/>
</dbReference>
<dbReference type="OrthoDB" id="69269at2759"/>
<dbReference type="PANTHER" id="PTHR23509:SF10">
    <property type="entry name" value="LD21067P"/>
    <property type="match status" value="1"/>
</dbReference>
<accession>A0A1B7SDQ5</accession>
<dbReference type="InterPro" id="IPR004177">
    <property type="entry name" value="DDHD_dom"/>
</dbReference>
<gene>
    <name evidence="2" type="ORF">HANVADRAFT_4700</name>
</gene>
<organism evidence="2 3">
    <name type="scientific">Hanseniaspora valbyensis NRRL Y-1626</name>
    <dbReference type="NCBI Taxonomy" id="766949"/>
    <lineage>
        <taxon>Eukaryota</taxon>
        <taxon>Fungi</taxon>
        <taxon>Dikarya</taxon>
        <taxon>Ascomycota</taxon>
        <taxon>Saccharomycotina</taxon>
        <taxon>Saccharomycetes</taxon>
        <taxon>Saccharomycodales</taxon>
        <taxon>Saccharomycodaceae</taxon>
        <taxon>Hanseniaspora</taxon>
    </lineage>
</organism>
<dbReference type="EMBL" id="LXPE01000633">
    <property type="protein sequence ID" value="OBA14618.1"/>
    <property type="molecule type" value="Genomic_DNA"/>
</dbReference>
<dbReference type="GO" id="GO:0005737">
    <property type="term" value="C:cytoplasm"/>
    <property type="evidence" value="ECO:0007669"/>
    <property type="project" value="TreeGrafter"/>
</dbReference>
<dbReference type="Pfam" id="PF02862">
    <property type="entry name" value="DDHD"/>
    <property type="match status" value="2"/>
</dbReference>
<evidence type="ECO:0000313" key="2">
    <source>
        <dbReference type="EMBL" id="OBA14618.1"/>
    </source>
</evidence>
<dbReference type="InterPro" id="IPR029058">
    <property type="entry name" value="AB_hydrolase_fold"/>
</dbReference>
<dbReference type="InterPro" id="IPR058055">
    <property type="entry name" value="PA-PLA1"/>
</dbReference>
<sequence>MIIRSLIGDIGLDILLYDNNYYKEKIIESVINELNSKFDKFKQLHNDIELEISLIGHSLGSLILFDILNNKQYYEKLNFRVINFFGIGSPVSIFKLIQRDKLKDELYCDNYYNVFHECDPIGYRMEPLLDRSLSTVNPVPLETLSSPDLIIDKVKNLNVLSEYISGLDIMKNKNGLDVAKLDGKLSPEHVKKIHNFNTFGRIDYVIKSKLLDLDMINALKSHVCYFEEFDLINFIIKKLLAKKQKLSIDEALKLNKVN</sequence>
<keyword evidence="3" id="KW-1185">Reference proteome</keyword>
<protein>
    <submittedName>
        <fullName evidence="2">DDHD-domain-containing protein</fullName>
    </submittedName>
</protein>
<dbReference type="GO" id="GO:0046872">
    <property type="term" value="F:metal ion binding"/>
    <property type="evidence" value="ECO:0007669"/>
    <property type="project" value="InterPro"/>
</dbReference>
<dbReference type="GO" id="GO:0004620">
    <property type="term" value="F:phospholipase activity"/>
    <property type="evidence" value="ECO:0007669"/>
    <property type="project" value="TreeGrafter"/>
</dbReference>
<evidence type="ECO:0000313" key="3">
    <source>
        <dbReference type="Proteomes" id="UP000092321"/>
    </source>
</evidence>
<dbReference type="AlphaFoldDB" id="A0A1B7SDQ5"/>
<feature type="domain" description="DDHD" evidence="1">
    <location>
        <begin position="77"/>
        <end position="241"/>
    </location>
</feature>
<reference evidence="3" key="1">
    <citation type="journal article" date="2016" name="Proc. Natl. Acad. Sci. U.S.A.">
        <title>Comparative genomics of biotechnologically important yeasts.</title>
        <authorList>
            <person name="Riley R."/>
            <person name="Haridas S."/>
            <person name="Wolfe K.H."/>
            <person name="Lopes M.R."/>
            <person name="Hittinger C.T."/>
            <person name="Goeker M."/>
            <person name="Salamov A.A."/>
            <person name="Wisecaver J.H."/>
            <person name="Long T.M."/>
            <person name="Calvey C.H."/>
            <person name="Aerts A.L."/>
            <person name="Barry K.W."/>
            <person name="Choi C."/>
            <person name="Clum A."/>
            <person name="Coughlan A.Y."/>
            <person name="Deshpande S."/>
            <person name="Douglass A.P."/>
            <person name="Hanson S.J."/>
            <person name="Klenk H.-P."/>
            <person name="LaButti K.M."/>
            <person name="Lapidus A."/>
            <person name="Lindquist E.A."/>
            <person name="Lipzen A.M."/>
            <person name="Meier-Kolthoff J.P."/>
            <person name="Ohm R.A."/>
            <person name="Otillar R.P."/>
            <person name="Pangilinan J.L."/>
            <person name="Peng Y."/>
            <person name="Rokas A."/>
            <person name="Rosa C.A."/>
            <person name="Scheuner C."/>
            <person name="Sibirny A.A."/>
            <person name="Slot J.C."/>
            <person name="Stielow J.B."/>
            <person name="Sun H."/>
            <person name="Kurtzman C.P."/>
            <person name="Blackwell M."/>
            <person name="Grigoriev I.V."/>
            <person name="Jeffries T.W."/>
        </authorList>
    </citation>
    <scope>NUCLEOTIDE SEQUENCE [LARGE SCALE GENOMIC DNA]</scope>
    <source>
        <strain evidence="3">NRRL Y-1626</strain>
    </source>
</reference>
<dbReference type="PANTHER" id="PTHR23509">
    <property type="entry name" value="PA-PL1 PHOSPHOLIPASE FAMILY"/>
    <property type="match status" value="1"/>
</dbReference>
<name>A0A1B7SDQ5_9ASCO</name>
<comment type="caution">
    <text evidence="2">The sequence shown here is derived from an EMBL/GenBank/DDBJ whole genome shotgun (WGS) entry which is preliminary data.</text>
</comment>
<dbReference type="SUPFAM" id="SSF53474">
    <property type="entry name" value="alpha/beta-Hydrolases"/>
    <property type="match status" value="1"/>
</dbReference>